<dbReference type="PANTHER" id="PTHR10730">
    <property type="entry name" value="PROCOLLAGEN-LYSINE,2-OXOGLUTARATE 5-DIOXYGENASE/GLYCOSYLTRANSFERASE 25 FAMILY MEMBER"/>
    <property type="match status" value="1"/>
</dbReference>
<dbReference type="EMBL" id="CAXKWB010002002">
    <property type="protein sequence ID" value="CAL4066004.1"/>
    <property type="molecule type" value="Genomic_DNA"/>
</dbReference>
<dbReference type="InterPro" id="IPR050757">
    <property type="entry name" value="Collagen_mod_GT25"/>
</dbReference>
<name>A0AAV2PXQ4_MEGNR</name>
<evidence type="ECO:0000313" key="3">
    <source>
        <dbReference type="Proteomes" id="UP001497623"/>
    </source>
</evidence>
<evidence type="ECO:0008006" key="4">
    <source>
        <dbReference type="Google" id="ProtNLM"/>
    </source>
</evidence>
<keyword evidence="3" id="KW-1185">Reference proteome</keyword>
<dbReference type="Proteomes" id="UP001497623">
    <property type="component" value="Unassembled WGS sequence"/>
</dbReference>
<evidence type="ECO:0000313" key="2">
    <source>
        <dbReference type="EMBL" id="CAL4066004.1"/>
    </source>
</evidence>
<feature type="signal peptide" evidence="1">
    <location>
        <begin position="1"/>
        <end position="21"/>
    </location>
</feature>
<accession>A0AAV2PXQ4</accession>
<proteinExistence type="predicted"/>
<feature type="chain" id="PRO_5043763511" description="Prolyl 4-hydroxylase alpha subunit domain-containing protein" evidence="1">
    <location>
        <begin position="22"/>
        <end position="749"/>
    </location>
</feature>
<reference evidence="2 3" key="1">
    <citation type="submission" date="2024-05" db="EMBL/GenBank/DDBJ databases">
        <authorList>
            <person name="Wallberg A."/>
        </authorList>
    </citation>
    <scope>NUCLEOTIDE SEQUENCE [LARGE SCALE GENOMIC DNA]</scope>
</reference>
<comment type="caution">
    <text evidence="2">The sequence shown here is derived from an EMBL/GenBank/DDBJ whole genome shotgun (WGS) entry which is preliminary data.</text>
</comment>
<dbReference type="PANTHER" id="PTHR10730:SF45">
    <property type="entry name" value="PROCOLLAGEN-LYSINE,2-OXOGLUTARATE 5-DIOXYGENASE"/>
    <property type="match status" value="1"/>
</dbReference>
<sequence>MKPTQIRASILFAILISAVITEKTDDIDMQNEINPTKVDSSSSLETQTIVTIRFGDGEEQTTNITATATPTPTPAVKPKESHSKAQATIITCLMDWMPGRVEEQRLRVSAILNNYTIKVVHGTNATLEKINDRHIVMFLPRPEGLIQGSPQLLSTALQDRKADILLVVKEITVLVGYASSIRRAMLIGKMTTLPELTLTLSTNAVLRNKVRAKFDSLNALAFAFNQFSSIGNGGLEMVSVEEKDRYEVRFSGQAPVLLLADPNSSHARALLLATSDYLTGEQRPVSGCQNCQQMTDLKLSKPKELLMIAFLILAPHPFLLATVQGIMGLNDKTTRIYIYNQVPEYKEIVSDTIYRLKNVENFTNVEVIQSSATLHLGGLKNMMLNECKRIGCTKFIHIDSKVFMNPGRIETIAKFDLPVFAPVLNMQMSITSNFNREINSQNGLPGFSWDHLHIVRHESENRLEGFWHAACVHDFYSLRRDIIDQVSSAYTSQGSNNSDASFCHTLREAGIPMLVSNTVKEAGMLVNATGHNINDSDILAFESNPVIWNGFFSDPEFQALMAGDTSVVKSPCDEVYEVPFLSELGAREIETMAAKSNKWSSAVKKDPRKDNKLEDVPTVDIFLKDLGLENLMRHLRKETNLQYAEREIAFPKMGAHYDIVLSLVARFKSDEQPGLPLHHDASVTTWFINLTPRQMYKGGEVLFPNQGDCITNADVGRILIFPGELTHPKILKNVTEGVLYKMILHTGDY</sequence>
<keyword evidence="1" id="KW-0732">Signal</keyword>
<protein>
    <recommendedName>
        <fullName evidence="4">Prolyl 4-hydroxylase alpha subunit domain-containing protein</fullName>
    </recommendedName>
</protein>
<gene>
    <name evidence="2" type="ORF">MNOR_LOCUS5251</name>
</gene>
<evidence type="ECO:0000256" key="1">
    <source>
        <dbReference type="SAM" id="SignalP"/>
    </source>
</evidence>
<organism evidence="2 3">
    <name type="scientific">Meganyctiphanes norvegica</name>
    <name type="common">Northern krill</name>
    <name type="synonym">Thysanopoda norvegica</name>
    <dbReference type="NCBI Taxonomy" id="48144"/>
    <lineage>
        <taxon>Eukaryota</taxon>
        <taxon>Metazoa</taxon>
        <taxon>Ecdysozoa</taxon>
        <taxon>Arthropoda</taxon>
        <taxon>Crustacea</taxon>
        <taxon>Multicrustacea</taxon>
        <taxon>Malacostraca</taxon>
        <taxon>Eumalacostraca</taxon>
        <taxon>Eucarida</taxon>
        <taxon>Euphausiacea</taxon>
        <taxon>Euphausiidae</taxon>
        <taxon>Meganyctiphanes</taxon>
    </lineage>
</organism>
<dbReference type="AlphaFoldDB" id="A0AAV2PXQ4"/>